<feature type="domain" description="DUF4136" evidence="2">
    <location>
        <begin position="22"/>
        <end position="186"/>
    </location>
</feature>
<gene>
    <name evidence="3" type="ORF">O0V09_03055</name>
</gene>
<organism evidence="3 4">
    <name type="scientific">Dasania phycosphaerae</name>
    <dbReference type="NCBI Taxonomy" id="2950436"/>
    <lineage>
        <taxon>Bacteria</taxon>
        <taxon>Pseudomonadati</taxon>
        <taxon>Pseudomonadota</taxon>
        <taxon>Gammaproteobacteria</taxon>
        <taxon>Cellvibrionales</taxon>
        <taxon>Spongiibacteraceae</taxon>
        <taxon>Dasania</taxon>
    </lineage>
</organism>
<keyword evidence="4" id="KW-1185">Reference proteome</keyword>
<accession>A0A9J6RIG6</accession>
<dbReference type="Gene3D" id="3.30.160.670">
    <property type="match status" value="1"/>
</dbReference>
<name>A0A9J6RIG6_9GAMM</name>
<evidence type="ECO:0000256" key="1">
    <source>
        <dbReference type="SAM" id="SignalP"/>
    </source>
</evidence>
<sequence>MKILSGLVLLITMAACSTQLRVATDYDVSYGFAAVKTYAWLPDTDKKTPDPHMDNSLMHQRLHRAVDQQMAAQGYEKVAFEKADVLITYHLSSNEKLSVKSYHNHFGYYPCHHCFNSFHGGFHHGNDVEVKQYRSGSFMIDVIEPTKRELLWRGISERRLPGEVTPQQRDQFVNETVTAIINRFPPK</sequence>
<feature type="chain" id="PRO_5039927126" evidence="1">
    <location>
        <begin position="18"/>
        <end position="187"/>
    </location>
</feature>
<dbReference type="Pfam" id="PF13590">
    <property type="entry name" value="DUF4136"/>
    <property type="match status" value="1"/>
</dbReference>
<reference evidence="3 4" key="1">
    <citation type="submission" date="2022-12" db="EMBL/GenBank/DDBJ databases">
        <title>Dasania phycosphaerae sp. nov., isolated from particulate material of the south coast of Korea.</title>
        <authorList>
            <person name="Jiang Y."/>
        </authorList>
    </citation>
    <scope>NUCLEOTIDE SEQUENCE [LARGE SCALE GENOMIC DNA]</scope>
    <source>
        <strain evidence="3 4">GY-19</strain>
    </source>
</reference>
<evidence type="ECO:0000259" key="2">
    <source>
        <dbReference type="Pfam" id="PF13590"/>
    </source>
</evidence>
<evidence type="ECO:0000313" key="3">
    <source>
        <dbReference type="EMBL" id="MCZ0864162.1"/>
    </source>
</evidence>
<protein>
    <submittedName>
        <fullName evidence="3">DUF4136 domain-containing protein</fullName>
    </submittedName>
</protein>
<evidence type="ECO:0000313" key="4">
    <source>
        <dbReference type="Proteomes" id="UP001069090"/>
    </source>
</evidence>
<dbReference type="InterPro" id="IPR025411">
    <property type="entry name" value="DUF4136"/>
</dbReference>
<feature type="signal peptide" evidence="1">
    <location>
        <begin position="1"/>
        <end position="17"/>
    </location>
</feature>
<proteinExistence type="predicted"/>
<keyword evidence="1" id="KW-0732">Signal</keyword>
<dbReference type="RefSeq" id="WP_258330317.1">
    <property type="nucleotide sequence ID" value="NZ_JAPTGG010000002.1"/>
</dbReference>
<dbReference type="PROSITE" id="PS51257">
    <property type="entry name" value="PROKAR_LIPOPROTEIN"/>
    <property type="match status" value="1"/>
</dbReference>
<dbReference type="EMBL" id="JAPTGG010000002">
    <property type="protein sequence ID" value="MCZ0864162.1"/>
    <property type="molecule type" value="Genomic_DNA"/>
</dbReference>
<comment type="caution">
    <text evidence="3">The sequence shown here is derived from an EMBL/GenBank/DDBJ whole genome shotgun (WGS) entry which is preliminary data.</text>
</comment>
<dbReference type="Proteomes" id="UP001069090">
    <property type="component" value="Unassembled WGS sequence"/>
</dbReference>
<dbReference type="AlphaFoldDB" id="A0A9J6RIG6"/>